<dbReference type="PANTHER" id="PTHR45999:SF9">
    <property type="entry name" value="BAI1-ASSOCIATED PROTEIN 3"/>
    <property type="match status" value="1"/>
</dbReference>
<evidence type="ECO:0000256" key="3">
    <source>
        <dbReference type="ARBA" id="ARBA00022483"/>
    </source>
</evidence>
<keyword evidence="9" id="KW-1185">Reference proteome</keyword>
<evidence type="ECO:0000313" key="8">
    <source>
        <dbReference type="EMBL" id="VDD90489.1"/>
    </source>
</evidence>
<dbReference type="InterPro" id="IPR014772">
    <property type="entry name" value="Munc13_dom-2"/>
</dbReference>
<evidence type="ECO:0000256" key="5">
    <source>
        <dbReference type="ARBA" id="ARBA00022753"/>
    </source>
</evidence>
<evidence type="ECO:0000256" key="1">
    <source>
        <dbReference type="ARBA" id="ARBA00004177"/>
    </source>
</evidence>
<dbReference type="InterPro" id="IPR014770">
    <property type="entry name" value="Munc13_1"/>
</dbReference>
<dbReference type="GO" id="GO:0006887">
    <property type="term" value="P:exocytosis"/>
    <property type="evidence" value="ECO:0007669"/>
    <property type="project" value="UniProtKB-KW"/>
</dbReference>
<dbReference type="Gene3D" id="2.60.40.150">
    <property type="entry name" value="C2 domain"/>
    <property type="match status" value="1"/>
</dbReference>
<dbReference type="WBParaSite" id="EVEC_0000562901-mRNA-1">
    <property type="protein sequence ID" value="EVEC_0000562901-mRNA-1"/>
    <property type="gene ID" value="EVEC_0000562901"/>
</dbReference>
<keyword evidence="5" id="KW-0967">Endosome</keyword>
<gene>
    <name evidence="8" type="ORF">EVEC_LOCUS5240</name>
</gene>
<dbReference type="AlphaFoldDB" id="A0A0N4V5W0"/>
<sequence length="759" mass="86928">MDDEERSVVDAVTSLNQVMDLKGLTRYFKQVAQSARVGSDECVDDFLGCVNVKIKDIPSIGLERWFTLEKRSERSKVSGEVKLKLWLSTREEPKRDDDDLTDVEQHIKLIQQFSLYEMKQSAESASSFHGQLSDAAEIILEQHALQSDLTPNSVRESVMQAYSYYQVVISSAVETTICRKLPNSAWSAYSAMTNIGISYSYLFDILTTLVSRWEPLILDKAEENMMADSFVLFEQKCCNAITEHRDRFPPQNNKALDSFSDLLRCCKLMIECSAFKACVSLNRSFSNLAKTALETSAEGFCSDSIKESKNEVRVGFKKSYEKNLVYADPCAELAQILQHIVVACSKSSAYDQIFASVANIDYSKITYTLEEYLCVKLMDDGPSGLKATMNRASAKEDGEIVPFLNVLKIHLALNEFRQYQNPKLRMTFMFDNWGGLFDRAITKWVNQVRVRAFARADFSCRLDTDIERNDKIKFSSSHVDICHIIEQIITTWERMKVSDPKLRISLTEKLIQNICKLAEFYVDKIFAVLASEGFQGELQLFVPKGTLARFCTVMNNAEKVRRSLLFYDHLHLDEILNQEIGQDKHERKTRVEKEIDSCTAYISKQIETAIDQLSKRFAPLLEKHLVHFAWSPETTPAEVALKPMTEVVDSELLKLHRMLLHKNFVRVLISQFNVMLPLLLKCLDEDQGCDPKFCDRIAEGTGILTEFYHAYGKGISGETLRNLPLYQELLRKLELHRTPTEMLITRYYKNLHEQQQASV</sequence>
<accession>A0A0N4V5W0</accession>
<comment type="subcellular location">
    <subcellularLocation>
        <location evidence="2">Cytoplasm</location>
    </subcellularLocation>
    <subcellularLocation>
        <location evidence="1">Endosome</location>
    </subcellularLocation>
</comment>
<dbReference type="OrthoDB" id="7976202at2759"/>
<dbReference type="InterPro" id="IPR035892">
    <property type="entry name" value="C2_domain_sf"/>
</dbReference>
<dbReference type="Proteomes" id="UP000274131">
    <property type="component" value="Unassembled WGS sequence"/>
</dbReference>
<dbReference type="InterPro" id="IPR052095">
    <property type="entry name" value="UNC-13_domain"/>
</dbReference>
<dbReference type="PROSITE" id="PS51259">
    <property type="entry name" value="MHD2"/>
    <property type="match status" value="1"/>
</dbReference>
<proteinExistence type="predicted"/>
<name>A0A0N4V5W0_ENTVE</name>
<evidence type="ECO:0000259" key="6">
    <source>
        <dbReference type="PROSITE" id="PS51258"/>
    </source>
</evidence>
<protein>
    <submittedName>
        <fullName evidence="10">Vacuolar protein sorting-associated protein 53 homolog</fullName>
    </submittedName>
</protein>
<dbReference type="STRING" id="51028.A0A0N4V5W0"/>
<dbReference type="GO" id="GO:0099503">
    <property type="term" value="C:secretory vesicle"/>
    <property type="evidence" value="ECO:0007669"/>
    <property type="project" value="TreeGrafter"/>
</dbReference>
<organism evidence="10">
    <name type="scientific">Enterobius vermicularis</name>
    <name type="common">Human pinworm</name>
    <dbReference type="NCBI Taxonomy" id="51028"/>
    <lineage>
        <taxon>Eukaryota</taxon>
        <taxon>Metazoa</taxon>
        <taxon>Ecdysozoa</taxon>
        <taxon>Nematoda</taxon>
        <taxon>Chromadorea</taxon>
        <taxon>Rhabditida</taxon>
        <taxon>Spirurina</taxon>
        <taxon>Oxyuridomorpha</taxon>
        <taxon>Oxyuroidea</taxon>
        <taxon>Oxyuridae</taxon>
        <taxon>Enterobius</taxon>
    </lineage>
</organism>
<dbReference type="PROSITE" id="PS51258">
    <property type="entry name" value="MHD1"/>
    <property type="match status" value="1"/>
</dbReference>
<evidence type="ECO:0000256" key="4">
    <source>
        <dbReference type="ARBA" id="ARBA00022490"/>
    </source>
</evidence>
<dbReference type="GO" id="GO:0005768">
    <property type="term" value="C:endosome"/>
    <property type="evidence" value="ECO:0007669"/>
    <property type="project" value="UniProtKB-SubCell"/>
</dbReference>
<evidence type="ECO:0000313" key="9">
    <source>
        <dbReference type="Proteomes" id="UP000274131"/>
    </source>
</evidence>
<keyword evidence="4" id="KW-0963">Cytoplasm</keyword>
<reference evidence="8 9" key="2">
    <citation type="submission" date="2018-10" db="EMBL/GenBank/DDBJ databases">
        <authorList>
            <consortium name="Pathogen Informatics"/>
        </authorList>
    </citation>
    <scope>NUCLEOTIDE SEQUENCE [LARGE SCALE GENOMIC DNA]</scope>
</reference>
<evidence type="ECO:0000259" key="7">
    <source>
        <dbReference type="PROSITE" id="PS51259"/>
    </source>
</evidence>
<reference evidence="10" key="1">
    <citation type="submission" date="2017-02" db="UniProtKB">
        <authorList>
            <consortium name="WormBaseParasite"/>
        </authorList>
    </citation>
    <scope>IDENTIFICATION</scope>
</reference>
<dbReference type="PANTHER" id="PTHR45999">
    <property type="entry name" value="UNC-13-4A, ISOFORM B"/>
    <property type="match status" value="1"/>
</dbReference>
<dbReference type="EMBL" id="UXUI01008099">
    <property type="protein sequence ID" value="VDD90489.1"/>
    <property type="molecule type" value="Genomic_DNA"/>
</dbReference>
<evidence type="ECO:0000313" key="10">
    <source>
        <dbReference type="WBParaSite" id="EVEC_0000562901-mRNA-1"/>
    </source>
</evidence>
<evidence type="ECO:0000256" key="2">
    <source>
        <dbReference type="ARBA" id="ARBA00004496"/>
    </source>
</evidence>
<feature type="domain" description="MHD1" evidence="6">
    <location>
        <begin position="407"/>
        <end position="525"/>
    </location>
</feature>
<feature type="domain" description="MHD2" evidence="7">
    <location>
        <begin position="638"/>
        <end position="747"/>
    </location>
</feature>
<dbReference type="Gene3D" id="1.10.357.50">
    <property type="match status" value="1"/>
</dbReference>
<keyword evidence="3" id="KW-0268">Exocytosis</keyword>